<dbReference type="Proteomes" id="UP000297641">
    <property type="component" value="Unassembled WGS sequence"/>
</dbReference>
<evidence type="ECO:0000313" key="1">
    <source>
        <dbReference type="EMBL" id="TGL08457.1"/>
    </source>
</evidence>
<dbReference type="AlphaFoldDB" id="A0A7I0HVZ0"/>
<sequence length="63" mass="7341">MKTNPNNITEILGFQAEISLSYQIYDQSRLYFGYMRNQSKIRSINFDQTELSTGGFGIIYSYN</sequence>
<accession>A0A7I0HVZ0</accession>
<proteinExistence type="predicted"/>
<name>A0A7I0HVZ0_9LEPT</name>
<comment type="caution">
    <text evidence="1">The sequence shown here is derived from an EMBL/GenBank/DDBJ whole genome shotgun (WGS) entry which is preliminary data.</text>
</comment>
<dbReference type="RefSeq" id="WP_135770299.1">
    <property type="nucleotide sequence ID" value="NZ_RQFT01000003.1"/>
</dbReference>
<gene>
    <name evidence="1" type="ORF">EHQ43_05285</name>
</gene>
<dbReference type="EMBL" id="RQFT01000003">
    <property type="protein sequence ID" value="TGL08457.1"/>
    <property type="molecule type" value="Genomic_DNA"/>
</dbReference>
<organism evidence="1 2">
    <name type="scientific">Leptospira bouyouniensis</name>
    <dbReference type="NCBI Taxonomy" id="2484911"/>
    <lineage>
        <taxon>Bacteria</taxon>
        <taxon>Pseudomonadati</taxon>
        <taxon>Spirochaetota</taxon>
        <taxon>Spirochaetia</taxon>
        <taxon>Leptospirales</taxon>
        <taxon>Leptospiraceae</taxon>
        <taxon>Leptospira</taxon>
    </lineage>
</organism>
<evidence type="ECO:0000313" key="2">
    <source>
        <dbReference type="Proteomes" id="UP000297641"/>
    </source>
</evidence>
<reference evidence="1 2" key="1">
    <citation type="journal article" date="2019" name="PLoS Negl. Trop. Dis.">
        <title>Revisiting the worldwide diversity of Leptospira species in the environment.</title>
        <authorList>
            <person name="Vincent A.T."/>
            <person name="Schiettekatte O."/>
            <person name="Bourhy P."/>
            <person name="Veyrier F.J."/>
            <person name="Picardeau M."/>
        </authorList>
    </citation>
    <scope>NUCLEOTIDE SEQUENCE [LARGE SCALE GENOMIC DNA]</scope>
    <source>
        <strain evidence="1 2">201800273</strain>
    </source>
</reference>
<protein>
    <submittedName>
        <fullName evidence="1">Uncharacterized protein</fullName>
    </submittedName>
</protein>